<evidence type="ECO:0000313" key="3">
    <source>
        <dbReference type="Proteomes" id="UP000293360"/>
    </source>
</evidence>
<dbReference type="AlphaFoldDB" id="A0A4Q4T546"/>
<comment type="caution">
    <text evidence="2">The sequence shown here is derived from an EMBL/GenBank/DDBJ whole genome shotgun (WGS) entry which is preliminary data.</text>
</comment>
<feature type="compositionally biased region" description="Polar residues" evidence="1">
    <location>
        <begin position="97"/>
        <end position="111"/>
    </location>
</feature>
<feature type="compositionally biased region" description="Polar residues" evidence="1">
    <location>
        <begin position="46"/>
        <end position="55"/>
    </location>
</feature>
<dbReference type="OrthoDB" id="4737614at2759"/>
<reference evidence="2 3" key="1">
    <citation type="submission" date="2018-06" db="EMBL/GenBank/DDBJ databases">
        <title>Complete Genomes of Monosporascus.</title>
        <authorList>
            <person name="Robinson A.J."/>
            <person name="Natvig D.O."/>
        </authorList>
    </citation>
    <scope>NUCLEOTIDE SEQUENCE [LARGE SCALE GENOMIC DNA]</scope>
    <source>
        <strain evidence="2 3">CBS 110550</strain>
    </source>
</reference>
<organism evidence="2 3">
    <name type="scientific">Monosporascus ibericus</name>
    <dbReference type="NCBI Taxonomy" id="155417"/>
    <lineage>
        <taxon>Eukaryota</taxon>
        <taxon>Fungi</taxon>
        <taxon>Dikarya</taxon>
        <taxon>Ascomycota</taxon>
        <taxon>Pezizomycotina</taxon>
        <taxon>Sordariomycetes</taxon>
        <taxon>Xylariomycetidae</taxon>
        <taxon>Xylariales</taxon>
        <taxon>Xylariales incertae sedis</taxon>
        <taxon>Monosporascus</taxon>
    </lineage>
</organism>
<accession>A0A4Q4T546</accession>
<keyword evidence="3" id="KW-1185">Reference proteome</keyword>
<dbReference type="EMBL" id="QJNU01000470">
    <property type="protein sequence ID" value="RYO98227.1"/>
    <property type="molecule type" value="Genomic_DNA"/>
</dbReference>
<feature type="compositionally biased region" description="Basic and acidic residues" evidence="1">
    <location>
        <begin position="167"/>
        <end position="179"/>
    </location>
</feature>
<gene>
    <name evidence="2" type="ORF">DL764_007155</name>
</gene>
<feature type="compositionally biased region" description="Basic and acidic residues" evidence="1">
    <location>
        <begin position="251"/>
        <end position="283"/>
    </location>
</feature>
<feature type="compositionally biased region" description="Basic and acidic residues" evidence="1">
    <location>
        <begin position="77"/>
        <end position="92"/>
    </location>
</feature>
<proteinExistence type="predicted"/>
<sequence length="297" mass="33119">MNPDPKPVQGVARPLRTLGSRTITGASMCGRIVETGPEKDLASHFELSTSASPFNMTEAGDVQPSSSYPDMSGSGYDSREPYRYQDKDHVGDYKGPSNLTQSRTTSGNKANEGNGYDAASRRATYYERALHYDAPGSQSNPESPDPAPKRASPCTGLYYPEYTGPDAETKSRDHERRYSTIDPPSVKAKPHKIQSQILYSRPPMASLHPGEYAVDDDPTAQPLKKQPSRRSPAFYQSQYRVSVAPSYQVDDYAHDFEPRDEQEDGRGRAVERDRETRDEDKPARIRRHKGTLDDVVK</sequence>
<protein>
    <submittedName>
        <fullName evidence="2">Uncharacterized protein</fullName>
    </submittedName>
</protein>
<name>A0A4Q4T546_9PEZI</name>
<evidence type="ECO:0000313" key="2">
    <source>
        <dbReference type="EMBL" id="RYO98227.1"/>
    </source>
</evidence>
<dbReference type="Proteomes" id="UP000293360">
    <property type="component" value="Unassembled WGS sequence"/>
</dbReference>
<evidence type="ECO:0000256" key="1">
    <source>
        <dbReference type="SAM" id="MobiDB-lite"/>
    </source>
</evidence>
<feature type="region of interest" description="Disordered" evidence="1">
    <location>
        <begin position="251"/>
        <end position="297"/>
    </location>
</feature>
<feature type="region of interest" description="Disordered" evidence="1">
    <location>
        <begin position="1"/>
        <end position="239"/>
    </location>
</feature>